<dbReference type="PATRIC" id="fig|68170.10.peg.9941"/>
<dbReference type="GO" id="GO:0004842">
    <property type="term" value="F:ubiquitin-protein transferase activity"/>
    <property type="evidence" value="ECO:0007669"/>
    <property type="project" value="TreeGrafter"/>
</dbReference>
<organism evidence="2 3">
    <name type="scientific">Lentzea aerocolonigenes</name>
    <name type="common">Lechevalieria aerocolonigenes</name>
    <name type="synonym">Saccharothrix aerocolonigenes</name>
    <dbReference type="NCBI Taxonomy" id="68170"/>
    <lineage>
        <taxon>Bacteria</taxon>
        <taxon>Bacillati</taxon>
        <taxon>Actinomycetota</taxon>
        <taxon>Actinomycetes</taxon>
        <taxon>Pseudonocardiales</taxon>
        <taxon>Pseudonocardiaceae</taxon>
        <taxon>Lentzea</taxon>
    </lineage>
</organism>
<dbReference type="Pfam" id="PF13639">
    <property type="entry name" value="zf-RING_2"/>
    <property type="match status" value="1"/>
</dbReference>
<accession>A0A0F0GF41</accession>
<feature type="domain" description="RING-type" evidence="1">
    <location>
        <begin position="9"/>
        <end position="50"/>
    </location>
</feature>
<evidence type="ECO:0000313" key="2">
    <source>
        <dbReference type="EMBL" id="KJK42189.1"/>
    </source>
</evidence>
<dbReference type="CDD" id="cd16448">
    <property type="entry name" value="RING-H2"/>
    <property type="match status" value="1"/>
</dbReference>
<dbReference type="InterPro" id="IPR047126">
    <property type="entry name" value="RNF141-like"/>
</dbReference>
<evidence type="ECO:0000313" key="3">
    <source>
        <dbReference type="Proteomes" id="UP000033393"/>
    </source>
</evidence>
<name>A0A0F0GF41_LENAE</name>
<dbReference type="PROSITE" id="PS50089">
    <property type="entry name" value="ZF_RING_2"/>
    <property type="match status" value="1"/>
</dbReference>
<sequence>MPLADVDECVVCLAEIDDPHIAKELGCGHCFHLECILQWGAGSRRCPLCRLDFTADFPEAVDIGQAGSLAADTVLHDANAAVRAAVEGFNAHANAGSPGPRSDLDAIVSSVVRALVWRQEAVEELAWVCSSATDLAQRCRRELTRMAEDAGSAPASGWAALHTAFGELVTVLSSTTSTENAAALIRQSAARLPGGSGNPVGHEVLTEVVSALDDVRLRLIELTDWCTVAAEDNSGVWDVVRSIAAPLGLTAH</sequence>
<dbReference type="Proteomes" id="UP000033393">
    <property type="component" value="Unassembled WGS sequence"/>
</dbReference>
<keyword evidence="3" id="KW-1185">Reference proteome</keyword>
<proteinExistence type="predicted"/>
<dbReference type="SMART" id="SM00184">
    <property type="entry name" value="RING"/>
    <property type="match status" value="1"/>
</dbReference>
<gene>
    <name evidence="2" type="ORF">UK23_38295</name>
</gene>
<dbReference type="InterPro" id="IPR001841">
    <property type="entry name" value="Znf_RING"/>
</dbReference>
<dbReference type="InterPro" id="IPR013083">
    <property type="entry name" value="Znf_RING/FYVE/PHD"/>
</dbReference>
<protein>
    <recommendedName>
        <fullName evidence="1">RING-type domain-containing protein</fullName>
    </recommendedName>
</protein>
<reference evidence="2 3" key="1">
    <citation type="submission" date="2015-02" db="EMBL/GenBank/DDBJ databases">
        <authorList>
            <person name="Ju K.-S."/>
            <person name="Doroghazi J.R."/>
            <person name="Metcalf W."/>
        </authorList>
    </citation>
    <scope>NUCLEOTIDE SEQUENCE [LARGE SCALE GENOMIC DNA]</scope>
    <source>
        <strain evidence="2 3">NRRL B-16140</strain>
    </source>
</reference>
<dbReference type="OrthoDB" id="5621694at2"/>
<dbReference type="AlphaFoldDB" id="A0A0F0GF41"/>
<dbReference type="PANTHER" id="PTHR12109:SF3">
    <property type="entry name" value="RING FINGER PROTEIN 141"/>
    <property type="match status" value="1"/>
</dbReference>
<evidence type="ECO:0000259" key="1">
    <source>
        <dbReference type="PROSITE" id="PS50089"/>
    </source>
</evidence>
<dbReference type="RefSeq" id="WP_045316678.1">
    <property type="nucleotide sequence ID" value="NZ_JYJG01000364.1"/>
</dbReference>
<dbReference type="GO" id="GO:0051865">
    <property type="term" value="P:protein autoubiquitination"/>
    <property type="evidence" value="ECO:0007669"/>
    <property type="project" value="TreeGrafter"/>
</dbReference>
<dbReference type="SUPFAM" id="SSF57850">
    <property type="entry name" value="RING/U-box"/>
    <property type="match status" value="1"/>
</dbReference>
<comment type="caution">
    <text evidence="2">The sequence shown here is derived from an EMBL/GenBank/DDBJ whole genome shotgun (WGS) entry which is preliminary data.</text>
</comment>
<dbReference type="Gene3D" id="3.30.40.10">
    <property type="entry name" value="Zinc/RING finger domain, C3HC4 (zinc finger)"/>
    <property type="match status" value="1"/>
</dbReference>
<dbReference type="PANTHER" id="PTHR12109">
    <property type="entry name" value="RING FINGER PROTEIN 141-RELATED"/>
    <property type="match status" value="1"/>
</dbReference>
<dbReference type="EMBL" id="JYJG01000364">
    <property type="protein sequence ID" value="KJK42189.1"/>
    <property type="molecule type" value="Genomic_DNA"/>
</dbReference>